<dbReference type="Proteomes" id="UP001417504">
    <property type="component" value="Unassembled WGS sequence"/>
</dbReference>
<dbReference type="GO" id="GO:0015979">
    <property type="term" value="P:photosynthesis"/>
    <property type="evidence" value="ECO:0007669"/>
    <property type="project" value="InterPro"/>
</dbReference>
<sequence>MACVSSSLYFHNTRSPLFRRYFSSPSLNSRGGTLKCRNQSVECTAKAVESEIKASFCVVEEEEHEKQTKGAKRRQVLLNIASASALALGALSFPSFALAEENGGKDDFRSYADEKNKFQIMIPQDWLVGLGQADGFKSVTAFYPQETTDSNVSIAITGIGADFTRLESFGKVDAFAESLVNGLDRSWQRPPGVAAKLIDAKAVNGLYYIEYSLQYPGESRRHIYSAIGMAFNGWYNRLYTVTGQYLDEQSENYKSKIEKCVSSFRFT</sequence>
<dbReference type="SUPFAM" id="SSF55724">
    <property type="entry name" value="Mog1p/PsbP-like"/>
    <property type="match status" value="1"/>
</dbReference>
<evidence type="ECO:0000313" key="4">
    <source>
        <dbReference type="Proteomes" id="UP001417504"/>
    </source>
</evidence>
<proteinExistence type="predicted"/>
<protein>
    <recommendedName>
        <fullName evidence="2">PsbP C-terminal domain-containing protein</fullName>
    </recommendedName>
</protein>
<feature type="transmembrane region" description="Helical" evidence="1">
    <location>
        <begin position="76"/>
        <end position="99"/>
    </location>
</feature>
<keyword evidence="1" id="KW-0812">Transmembrane</keyword>
<evidence type="ECO:0000256" key="1">
    <source>
        <dbReference type="SAM" id="Phobius"/>
    </source>
</evidence>
<keyword evidence="1" id="KW-1133">Transmembrane helix</keyword>
<organism evidence="3 4">
    <name type="scientific">Stephania japonica</name>
    <dbReference type="NCBI Taxonomy" id="461633"/>
    <lineage>
        <taxon>Eukaryota</taxon>
        <taxon>Viridiplantae</taxon>
        <taxon>Streptophyta</taxon>
        <taxon>Embryophyta</taxon>
        <taxon>Tracheophyta</taxon>
        <taxon>Spermatophyta</taxon>
        <taxon>Magnoliopsida</taxon>
        <taxon>Ranunculales</taxon>
        <taxon>Menispermaceae</taxon>
        <taxon>Menispermoideae</taxon>
        <taxon>Cissampelideae</taxon>
        <taxon>Stephania</taxon>
    </lineage>
</organism>
<reference evidence="3 4" key="1">
    <citation type="submission" date="2024-01" db="EMBL/GenBank/DDBJ databases">
        <title>Genome assemblies of Stephania.</title>
        <authorList>
            <person name="Yang L."/>
        </authorList>
    </citation>
    <scope>NUCLEOTIDE SEQUENCE [LARGE SCALE GENOMIC DNA]</scope>
    <source>
        <strain evidence="3">QJT</strain>
        <tissue evidence="3">Leaf</tissue>
    </source>
</reference>
<evidence type="ECO:0000259" key="2">
    <source>
        <dbReference type="Pfam" id="PF01789"/>
    </source>
</evidence>
<dbReference type="PANTHER" id="PTHR31407:SF17">
    <property type="entry name" value="PSBP DOMAIN-CONTAINING PROTEIN 3, CHLOROPLASTIC"/>
    <property type="match status" value="1"/>
</dbReference>
<dbReference type="GO" id="GO:0019898">
    <property type="term" value="C:extrinsic component of membrane"/>
    <property type="evidence" value="ECO:0007669"/>
    <property type="project" value="InterPro"/>
</dbReference>
<dbReference type="GO" id="GO:0005509">
    <property type="term" value="F:calcium ion binding"/>
    <property type="evidence" value="ECO:0007669"/>
    <property type="project" value="InterPro"/>
</dbReference>
<accession>A0AAP0J8Y0</accession>
<dbReference type="Gene3D" id="3.40.1000.10">
    <property type="entry name" value="Mog1/PsbP, alpha/beta/alpha sandwich"/>
    <property type="match status" value="1"/>
</dbReference>
<name>A0AAP0J8Y0_9MAGN</name>
<dbReference type="GO" id="GO:0009654">
    <property type="term" value="C:photosystem II oxygen evolving complex"/>
    <property type="evidence" value="ECO:0007669"/>
    <property type="project" value="InterPro"/>
</dbReference>
<evidence type="ECO:0000313" key="3">
    <source>
        <dbReference type="EMBL" id="KAK9129170.1"/>
    </source>
</evidence>
<dbReference type="EMBL" id="JBBNAE010000004">
    <property type="protein sequence ID" value="KAK9129170.1"/>
    <property type="molecule type" value="Genomic_DNA"/>
</dbReference>
<comment type="caution">
    <text evidence="3">The sequence shown here is derived from an EMBL/GenBank/DDBJ whole genome shotgun (WGS) entry which is preliminary data.</text>
</comment>
<feature type="domain" description="PsbP C-terminal" evidence="2">
    <location>
        <begin position="107"/>
        <end position="266"/>
    </location>
</feature>
<gene>
    <name evidence="3" type="ORF">Sjap_009657</name>
</gene>
<keyword evidence="1" id="KW-0472">Membrane</keyword>
<keyword evidence="4" id="KW-1185">Reference proteome</keyword>
<dbReference type="PANTHER" id="PTHR31407">
    <property type="match status" value="1"/>
</dbReference>
<dbReference type="Pfam" id="PF01789">
    <property type="entry name" value="PsbP"/>
    <property type="match status" value="1"/>
</dbReference>
<dbReference type="InterPro" id="IPR002683">
    <property type="entry name" value="PsbP_C"/>
</dbReference>
<dbReference type="InterPro" id="IPR016123">
    <property type="entry name" value="Mog1/PsbP_a/b/a-sand"/>
</dbReference>
<dbReference type="AlphaFoldDB" id="A0AAP0J8Y0"/>